<dbReference type="PROSITE" id="PS51257">
    <property type="entry name" value="PROKAR_LIPOPROTEIN"/>
    <property type="match status" value="1"/>
</dbReference>
<keyword evidence="4" id="KW-1185">Reference proteome</keyword>
<evidence type="ECO:0000313" key="3">
    <source>
        <dbReference type="EMBL" id="MFK2932339.1"/>
    </source>
</evidence>
<protein>
    <submittedName>
        <fullName evidence="3">DUF2968 domain-containing protein</fullName>
    </submittedName>
</protein>
<reference evidence="3 4" key="1">
    <citation type="submission" date="2020-10" db="EMBL/GenBank/DDBJ databases">
        <title>Phylogeny of dyella-like bacteria.</title>
        <authorList>
            <person name="Fu J."/>
        </authorList>
    </citation>
    <scope>NUCLEOTIDE SEQUENCE [LARGE SCALE GENOMIC DNA]</scope>
    <source>
        <strain evidence="3 4">DKC-1</strain>
    </source>
</reference>
<evidence type="ECO:0000256" key="1">
    <source>
        <dbReference type="SAM" id="MobiDB-lite"/>
    </source>
</evidence>
<dbReference type="Proteomes" id="UP001620397">
    <property type="component" value="Unassembled WGS sequence"/>
</dbReference>
<keyword evidence="2" id="KW-0732">Signal</keyword>
<feature type="signal peptide" evidence="2">
    <location>
        <begin position="1"/>
        <end position="31"/>
    </location>
</feature>
<name>A0ABW8KNW7_9GAMM</name>
<sequence>MNRAIRSACARRVLAALITLALTGCSATVLATQPKPVPASTPTPTAQVVAAQQAAPGSTVAYLQQLMDSHQLTELRTTYNGTYGASLLFQADTLTYFAVLFHDKAIWRVIKTESDKSAEGLYRSFAEQTEQLAQADIDALRLQAGKTYAAKMVAANQQRLQALQEDISHQQQQAKQVALQQEQARQQAVTLSSDLRSTSSELSAIEQRIQQLKAQQDNPELRLPAAAASTAPVAGTPDAAPAGSTVDASASSH</sequence>
<feature type="chain" id="PRO_5046402540" evidence="2">
    <location>
        <begin position="32"/>
        <end position="253"/>
    </location>
</feature>
<feature type="compositionally biased region" description="Low complexity" evidence="1">
    <location>
        <begin position="224"/>
        <end position="237"/>
    </location>
</feature>
<accession>A0ABW8KNW7</accession>
<dbReference type="RefSeq" id="WP_404541825.1">
    <property type="nucleotide sequence ID" value="NZ_JADIKL010000011.1"/>
</dbReference>
<evidence type="ECO:0000256" key="2">
    <source>
        <dbReference type="SAM" id="SignalP"/>
    </source>
</evidence>
<evidence type="ECO:0000313" key="4">
    <source>
        <dbReference type="Proteomes" id="UP001620397"/>
    </source>
</evidence>
<feature type="region of interest" description="Disordered" evidence="1">
    <location>
        <begin position="211"/>
        <end position="253"/>
    </location>
</feature>
<gene>
    <name evidence="3" type="ORF">ISP14_16265</name>
</gene>
<dbReference type="InterPro" id="IPR021350">
    <property type="entry name" value="DUF2968"/>
</dbReference>
<dbReference type="EMBL" id="JADIKL010000011">
    <property type="protein sequence ID" value="MFK2932339.1"/>
    <property type="molecule type" value="Genomic_DNA"/>
</dbReference>
<organism evidence="3 4">
    <name type="scientific">Dyella agri</name>
    <dbReference type="NCBI Taxonomy" id="1926869"/>
    <lineage>
        <taxon>Bacteria</taxon>
        <taxon>Pseudomonadati</taxon>
        <taxon>Pseudomonadota</taxon>
        <taxon>Gammaproteobacteria</taxon>
        <taxon>Lysobacterales</taxon>
        <taxon>Rhodanobacteraceae</taxon>
        <taxon>Dyella</taxon>
    </lineage>
</organism>
<proteinExistence type="predicted"/>
<dbReference type="Pfam" id="PF11180">
    <property type="entry name" value="DUF2968"/>
    <property type="match status" value="1"/>
</dbReference>
<comment type="caution">
    <text evidence="3">The sequence shown here is derived from an EMBL/GenBank/DDBJ whole genome shotgun (WGS) entry which is preliminary data.</text>
</comment>